<dbReference type="Pfam" id="PF13620">
    <property type="entry name" value="CarboxypepD_reg"/>
    <property type="match status" value="1"/>
</dbReference>
<dbReference type="InterPro" id="IPR002884">
    <property type="entry name" value="P_dom"/>
</dbReference>
<sequence>MRGVGWPLQNIYLVGPMTRLAGVTMLVTTSHLNFRFISVARMSLFCVSLTATLFASNAANAQDQPLLRTVVQSDADVSPVGNFPGPEDIDIDDDANIDRGTWTHPDAIDNSVQSLILFHPDVNSHDILLQNFGGGELTFDAKWTGAQWLTLKLQGNEEGSPSASGSLQNTPTTLTLVANRKGLPGGTRQTGDLKITAKAGDQNVGERTFRIAVDVPDFEGDFRGFGRVTHVNGQLADLPAVDIHMSVFRAADGTIRGKINSDESLTFPADVPVSGAIIFSGTNRFKLAGSYRLDGASPTLEYDKTELNPFLSELRREITLVGETDANNPQRVIGQYTEIISGISSEPLRLTGTFALDRIRSAPGKRERAIGTWTPSNLVEGLIRDGETTSAAIDIDERVLIDDVRVHVDIAHPRTKDLVINLVGPDPDGEGPIEPKRVTLCKDVSGEDLNGTYPTDFYPKDGKEALSVFRGRFSDDHGFWQLSAGRWTLEIQDVADGPGATQRLKEWRLEVDGPQVYSVSGKVTDASAGNAPLADAQVTISGGAFNPSPVTGDDGTFKVDLLSPHFYQVTSGKSGYKSKSETIFISKNHAINFSLAKTEIVGFVPQDDEAFAATTDDLQPAQEGSTQFVTTSIMLASALVNFQPPEPKPGRLLGGYNLFTSGGVLPSTAVPSLSLKGYMLDATTFDNDRHPKTSVARPFPQVEDTDVSLVPLPPQNPLALLPGDGAYVSPFEPDPDGLDRKNYRMRCSLGGQWFNPNLAGIVDVGSRAGNLHLVVGSRVFGTNWTPTGDADSGSSDFAGGFGLIDGSFRLLDADSPPALQLLAFTFDDLASVPTGQQFIESLKEGAEHLANGRRYRSTVKFVNGNRSVTLDQLRALYDAKVGATDMVSADHLVHAVATFRDLLEGYDMAKPAVQEEFDEILLSHLPSSVVSTTPRERLSELLSQSVNDLLRGQSLLGNHFFREAIQIVLPLNLDSDSDVDKPKFRVKNPALKEQPKYEEAIAAYEHGLKVAMLIYQRSAVRDAIRSSGTALPDFPQFVRIKYPTAAPYPSPEQWGINPENVLAEGAQMTRALRQWSLAHIGVASRLYLLSAGDITPDGELPPKAQDAVLLLKRVGHGAYLQAALLASRQDRESYQRNLGLEINSNVLLARDTFDSLNRRLPPMGRSRDFISSADVRTFLRRAQKAVVEAIHFEKEARLKTNFVDINKRDAFVNELKEQQARFKAPLEELAGIDVENDHVTVNGAEVTLSNLRSPTDIKYFNNEVLRRMQRLLGNPKGYDPSDNANDLGTIGAAILRLDNAQIGVRKAKDDLGLIPRFVAIEEKRAGVIKVAVNKQGDTVRALELAVAAFNSVKVSASKTAGIGSQGPFVQGSVTVAVDVGVLPTALLRNEQNRAVQMREIATLDANRDATVSKLLLQMSGATLNVEKAANEALAANAALQDEIGRMYRLTDDLHRAQLTADTAWYNDPTYTIEMTVAQSYARDKLQAAVIRVYDLARAMGYAWGEDYLSPVKDKGTPPRIGNVVHAGLEFWELTSVDDLFTITNAQQCADALEALENWDFLLRHGEAGGDLTPFRQSNGSNEVARVLSLRKDLLNLKNHPIARQKELLREYIRKNTFGTNNSFLLRFPISLEVYEYFDPDPGDEIPGLHVNPHFDPNNWNQTIDAIAVRVVPDQLGQFYRDPTQAKDVPQFWLAMTGETTKRTYFAQPETNAAVGGGDALKRITIPEFQRLNLLTSSGQIDHSNKFVDSFLASVESVEPIGGWPTTYLKSGTSTYYHLKSKIRNLPVGATDWYLVFNGSDTRNHNIDITKINDVEIYIRYNHGPPPEIFGIDN</sequence>
<evidence type="ECO:0000256" key="2">
    <source>
        <dbReference type="ARBA" id="ARBA00022801"/>
    </source>
</evidence>
<evidence type="ECO:0000256" key="1">
    <source>
        <dbReference type="ARBA" id="ARBA00022670"/>
    </source>
</evidence>
<dbReference type="SUPFAM" id="SSF49785">
    <property type="entry name" value="Galactose-binding domain-like"/>
    <property type="match status" value="1"/>
</dbReference>
<comment type="caution">
    <text evidence="4">The sequence shown here is derived from an EMBL/GenBank/DDBJ whole genome shotgun (WGS) entry which is preliminary data.</text>
</comment>
<dbReference type="InterPro" id="IPR008979">
    <property type="entry name" value="Galactose-bd-like_sf"/>
</dbReference>
<proteinExistence type="predicted"/>
<reference evidence="4 5" key="1">
    <citation type="journal article" date="2022" name="Syst. Appl. Microbiol.">
        <title>Rhodopirellula aestuarii sp. nov., a novel member of the genus Rhodopirellula isolated from brackish sediments collected in the Tagus River estuary, Portugal.</title>
        <authorList>
            <person name="Vitorino I.R."/>
            <person name="Klimek D."/>
            <person name="Calusinska M."/>
            <person name="Lobo-da-Cunha A."/>
            <person name="Vasconcelos V."/>
            <person name="Lage O.M."/>
        </authorList>
    </citation>
    <scope>NUCLEOTIDE SEQUENCE [LARGE SCALE GENOMIC DNA]</scope>
    <source>
        <strain evidence="4 5">ICT_H3.1</strain>
    </source>
</reference>
<protein>
    <submittedName>
        <fullName evidence="4">Carboxypeptidase regulatory-like domain-containing protein</fullName>
    </submittedName>
</protein>
<dbReference type="RefSeq" id="WP_250932750.1">
    <property type="nucleotide sequence ID" value="NZ_JAMQBK010000096.1"/>
</dbReference>
<dbReference type="Pfam" id="PF01483">
    <property type="entry name" value="P_proprotein"/>
    <property type="match status" value="1"/>
</dbReference>
<dbReference type="Gene3D" id="2.60.120.260">
    <property type="entry name" value="Galactose-binding domain-like"/>
    <property type="match status" value="1"/>
</dbReference>
<keyword evidence="2" id="KW-0378">Hydrolase</keyword>
<dbReference type="Gene3D" id="2.60.40.1120">
    <property type="entry name" value="Carboxypeptidase-like, regulatory domain"/>
    <property type="match status" value="1"/>
</dbReference>
<evidence type="ECO:0000313" key="5">
    <source>
        <dbReference type="Proteomes" id="UP001202961"/>
    </source>
</evidence>
<evidence type="ECO:0000313" key="4">
    <source>
        <dbReference type="EMBL" id="MCM2374706.1"/>
    </source>
</evidence>
<keyword evidence="5" id="KW-1185">Reference proteome</keyword>
<organism evidence="4 5">
    <name type="scientific">Aporhodopirellula aestuarii</name>
    <dbReference type="NCBI Taxonomy" id="2950107"/>
    <lineage>
        <taxon>Bacteria</taxon>
        <taxon>Pseudomonadati</taxon>
        <taxon>Planctomycetota</taxon>
        <taxon>Planctomycetia</taxon>
        <taxon>Pirellulales</taxon>
        <taxon>Pirellulaceae</taxon>
        <taxon>Aporhodopirellula</taxon>
    </lineage>
</organism>
<dbReference type="InterPro" id="IPR008969">
    <property type="entry name" value="CarboxyPept-like_regulatory"/>
</dbReference>
<accession>A0ABT0UD49</accession>
<dbReference type="SUPFAM" id="SSF49464">
    <property type="entry name" value="Carboxypeptidase regulatory domain-like"/>
    <property type="match status" value="1"/>
</dbReference>
<dbReference type="Proteomes" id="UP001202961">
    <property type="component" value="Unassembled WGS sequence"/>
</dbReference>
<evidence type="ECO:0000259" key="3">
    <source>
        <dbReference type="PROSITE" id="PS51829"/>
    </source>
</evidence>
<keyword evidence="1" id="KW-0645">Protease</keyword>
<name>A0ABT0UD49_9BACT</name>
<feature type="domain" description="P/Homo B" evidence="3">
    <location>
        <begin position="361"/>
        <end position="517"/>
    </location>
</feature>
<dbReference type="PROSITE" id="PS51829">
    <property type="entry name" value="P_HOMO_B"/>
    <property type="match status" value="1"/>
</dbReference>
<dbReference type="EMBL" id="JAMQBK010000096">
    <property type="protein sequence ID" value="MCM2374706.1"/>
    <property type="molecule type" value="Genomic_DNA"/>
</dbReference>
<gene>
    <name evidence="4" type="ORF">NB063_29130</name>
</gene>